<accession>A0A1Y0EJJ1</accession>
<dbReference type="SMART" id="SM00357">
    <property type="entry name" value="CSP"/>
    <property type="match status" value="1"/>
</dbReference>
<dbReference type="KEGG" id="cser:CCO03_02740"/>
<evidence type="ECO:0000313" key="5">
    <source>
        <dbReference type="EMBL" id="ARU03746.1"/>
    </source>
</evidence>
<feature type="compositionally biased region" description="Low complexity" evidence="2">
    <location>
        <begin position="80"/>
        <end position="116"/>
    </location>
</feature>
<dbReference type="GO" id="GO:0005829">
    <property type="term" value="C:cytosol"/>
    <property type="evidence" value="ECO:0007669"/>
    <property type="project" value="UniProtKB-ARBA"/>
</dbReference>
<organism evidence="5 6">
    <name type="scientific">Comamonas serinivorans</name>
    <dbReference type="NCBI Taxonomy" id="1082851"/>
    <lineage>
        <taxon>Bacteria</taxon>
        <taxon>Pseudomonadati</taxon>
        <taxon>Pseudomonadota</taxon>
        <taxon>Betaproteobacteria</taxon>
        <taxon>Burkholderiales</taxon>
        <taxon>Comamonadaceae</taxon>
        <taxon>Comamonas</taxon>
    </lineage>
</organism>
<evidence type="ECO:0000313" key="6">
    <source>
        <dbReference type="Proteomes" id="UP000196138"/>
    </source>
</evidence>
<dbReference type="OrthoDB" id="72963at2"/>
<protein>
    <recommendedName>
        <fullName evidence="4">CSD domain-containing protein</fullName>
    </recommendedName>
</protein>
<name>A0A1Y0EJJ1_9BURK</name>
<dbReference type="Pfam" id="PF06961">
    <property type="entry name" value="DUF1294"/>
    <property type="match status" value="1"/>
</dbReference>
<dbReference type="AlphaFoldDB" id="A0A1Y0EJJ1"/>
<dbReference type="PANTHER" id="PTHR12962:SF1">
    <property type="entry name" value="COLD SHOCK DOMAIN-CONTAINING PROTEIN CG9705"/>
    <property type="match status" value="1"/>
</dbReference>
<keyword evidence="1" id="KW-0597">Phosphoprotein</keyword>
<reference evidence="5 6" key="1">
    <citation type="submission" date="2017-05" db="EMBL/GenBank/DDBJ databases">
        <authorList>
            <person name="Song R."/>
            <person name="Chenine A.L."/>
            <person name="Ruprecht R.M."/>
        </authorList>
    </citation>
    <scope>NUCLEOTIDE SEQUENCE [LARGE SCALE GENOMIC DNA]</scope>
    <source>
        <strain evidence="5 6">DSM 26136</strain>
    </source>
</reference>
<evidence type="ECO:0000259" key="4">
    <source>
        <dbReference type="PROSITE" id="PS51857"/>
    </source>
</evidence>
<dbReference type="InterPro" id="IPR052069">
    <property type="entry name" value="Ca-reg_mRNA-binding_domain"/>
</dbReference>
<evidence type="ECO:0000256" key="1">
    <source>
        <dbReference type="ARBA" id="ARBA00022553"/>
    </source>
</evidence>
<dbReference type="RefSeq" id="WP_087276948.1">
    <property type="nucleotide sequence ID" value="NZ_CP021455.1"/>
</dbReference>
<dbReference type="PANTHER" id="PTHR12962">
    <property type="entry name" value="CALCIUM-REGULATED HEAT STABLE PROTEIN CRHSP-24-RELATED"/>
    <property type="match status" value="1"/>
</dbReference>
<dbReference type="CDD" id="cd04458">
    <property type="entry name" value="CSP_CDS"/>
    <property type="match status" value="1"/>
</dbReference>
<dbReference type="SUPFAM" id="SSF50249">
    <property type="entry name" value="Nucleic acid-binding proteins"/>
    <property type="match status" value="1"/>
</dbReference>
<keyword evidence="3" id="KW-0472">Membrane</keyword>
<dbReference type="PROSITE" id="PS51857">
    <property type="entry name" value="CSD_2"/>
    <property type="match status" value="1"/>
</dbReference>
<dbReference type="GO" id="GO:0003730">
    <property type="term" value="F:mRNA 3'-UTR binding"/>
    <property type="evidence" value="ECO:0007669"/>
    <property type="project" value="TreeGrafter"/>
</dbReference>
<dbReference type="Pfam" id="PF00313">
    <property type="entry name" value="CSD"/>
    <property type="match status" value="1"/>
</dbReference>
<evidence type="ECO:0000256" key="2">
    <source>
        <dbReference type="SAM" id="MobiDB-lite"/>
    </source>
</evidence>
<dbReference type="GO" id="GO:0043488">
    <property type="term" value="P:regulation of mRNA stability"/>
    <property type="evidence" value="ECO:0007669"/>
    <property type="project" value="TreeGrafter"/>
</dbReference>
<dbReference type="Proteomes" id="UP000196138">
    <property type="component" value="Chromosome"/>
</dbReference>
<feature type="transmembrane region" description="Helical" evidence="3">
    <location>
        <begin position="219"/>
        <end position="239"/>
    </location>
</feature>
<dbReference type="InterPro" id="IPR002059">
    <property type="entry name" value="CSP_DNA-bd"/>
</dbReference>
<keyword evidence="3" id="KW-0812">Transmembrane</keyword>
<keyword evidence="3" id="KW-1133">Transmembrane helix</keyword>
<keyword evidence="6" id="KW-1185">Reference proteome</keyword>
<feature type="region of interest" description="Disordered" evidence="2">
    <location>
        <begin position="54"/>
        <end position="116"/>
    </location>
</feature>
<evidence type="ECO:0000256" key="3">
    <source>
        <dbReference type="SAM" id="Phobius"/>
    </source>
</evidence>
<dbReference type="InterPro" id="IPR012340">
    <property type="entry name" value="NA-bd_OB-fold"/>
</dbReference>
<feature type="domain" description="CSD" evidence="4">
    <location>
        <begin position="4"/>
        <end position="69"/>
    </location>
</feature>
<proteinExistence type="predicted"/>
<dbReference type="InterPro" id="IPR011129">
    <property type="entry name" value="CSD"/>
</dbReference>
<dbReference type="EMBL" id="CP021455">
    <property type="protein sequence ID" value="ARU03746.1"/>
    <property type="molecule type" value="Genomic_DNA"/>
</dbReference>
<dbReference type="Gene3D" id="2.40.50.140">
    <property type="entry name" value="Nucleic acid-binding proteins"/>
    <property type="match status" value="1"/>
</dbReference>
<dbReference type="InterPro" id="IPR010718">
    <property type="entry name" value="DUF1294"/>
</dbReference>
<feature type="transmembrane region" description="Helical" evidence="3">
    <location>
        <begin position="132"/>
        <end position="154"/>
    </location>
</feature>
<sequence>MSAAETGTVRSWNDARGFGFVRPDRGGEDVFLHIGALPPGSPRPQVGDRLRYTRTLSRDRKPRASCAELLPGAANGSTTAPRTRAGSSRPPRSGTPRSAGADPARAAARPAGAGPAAGAGRAQASLWHTHRAVLIGFAVVYLASSLLWAVPLWVAGFYLGMSAVAYGVYAADKRAAQTGAWRVAEKHLLWLGLAGGWPGAIVAQQRLRHKSSKAEFRTLFWVTVVLNVAGFLVAVSPWGRAALNLL</sequence>
<gene>
    <name evidence="5" type="ORF">CCO03_02740</name>
</gene>